<comment type="caution">
    <text evidence="1">The sequence shown here is derived from an EMBL/GenBank/DDBJ whole genome shotgun (WGS) entry which is preliminary data.</text>
</comment>
<organism evidence="1 2">
    <name type="scientific">Hygrophoropsis aurantiaca</name>
    <dbReference type="NCBI Taxonomy" id="72124"/>
    <lineage>
        <taxon>Eukaryota</taxon>
        <taxon>Fungi</taxon>
        <taxon>Dikarya</taxon>
        <taxon>Basidiomycota</taxon>
        <taxon>Agaricomycotina</taxon>
        <taxon>Agaricomycetes</taxon>
        <taxon>Agaricomycetidae</taxon>
        <taxon>Boletales</taxon>
        <taxon>Coniophorineae</taxon>
        <taxon>Hygrophoropsidaceae</taxon>
        <taxon>Hygrophoropsis</taxon>
    </lineage>
</organism>
<evidence type="ECO:0000313" key="2">
    <source>
        <dbReference type="Proteomes" id="UP000790377"/>
    </source>
</evidence>
<keyword evidence="2" id="KW-1185">Reference proteome</keyword>
<proteinExistence type="predicted"/>
<dbReference type="EMBL" id="MU267999">
    <property type="protein sequence ID" value="KAH7906579.1"/>
    <property type="molecule type" value="Genomic_DNA"/>
</dbReference>
<evidence type="ECO:0000313" key="1">
    <source>
        <dbReference type="EMBL" id="KAH7906579.1"/>
    </source>
</evidence>
<protein>
    <submittedName>
        <fullName evidence="1">Uncharacterized protein</fullName>
    </submittedName>
</protein>
<dbReference type="Proteomes" id="UP000790377">
    <property type="component" value="Unassembled WGS sequence"/>
</dbReference>
<name>A0ACB7ZZI5_9AGAM</name>
<accession>A0ACB7ZZI5</accession>
<sequence length="230" mass="25484">MGNCFSSGDPSALSELVNRRTTTTEEQLTKEKIVQGLQAVADTLKKARQPPITIVAVGGAVNTVLLKTRASTGDVDFFYRTKTKHDDVSKIIIAADNARTKLRLGEQWLNNHTAVFIEEGTIKSLYDEAIQQNEVVFSAPGTLTVYAAPWRYALAAKLDRLAKPGARPYDINDAVDYLSKLIAKRGTAVKRSELEQWAKEFKFTVPTKQLIDQLADEYKKKTHKDGIVSG</sequence>
<reference evidence="1" key="1">
    <citation type="journal article" date="2021" name="New Phytol.">
        <title>Evolutionary innovations through gain and loss of genes in the ectomycorrhizal Boletales.</title>
        <authorList>
            <person name="Wu G."/>
            <person name="Miyauchi S."/>
            <person name="Morin E."/>
            <person name="Kuo A."/>
            <person name="Drula E."/>
            <person name="Varga T."/>
            <person name="Kohler A."/>
            <person name="Feng B."/>
            <person name="Cao Y."/>
            <person name="Lipzen A."/>
            <person name="Daum C."/>
            <person name="Hundley H."/>
            <person name="Pangilinan J."/>
            <person name="Johnson J."/>
            <person name="Barry K."/>
            <person name="LaButti K."/>
            <person name="Ng V."/>
            <person name="Ahrendt S."/>
            <person name="Min B."/>
            <person name="Choi I.G."/>
            <person name="Park H."/>
            <person name="Plett J.M."/>
            <person name="Magnuson J."/>
            <person name="Spatafora J.W."/>
            <person name="Nagy L.G."/>
            <person name="Henrissat B."/>
            <person name="Grigoriev I.V."/>
            <person name="Yang Z.L."/>
            <person name="Xu J."/>
            <person name="Martin F.M."/>
        </authorList>
    </citation>
    <scope>NUCLEOTIDE SEQUENCE</scope>
    <source>
        <strain evidence="1">ATCC 28755</strain>
    </source>
</reference>
<gene>
    <name evidence="1" type="ORF">BJ138DRAFT_617829</name>
</gene>